<evidence type="ECO:0000256" key="1">
    <source>
        <dbReference type="ARBA" id="ARBA00010203"/>
    </source>
</evidence>
<dbReference type="Gene3D" id="3.40.50.150">
    <property type="entry name" value="Vaccinia Virus protein VP39"/>
    <property type="match status" value="2"/>
</dbReference>
<dbReference type="InterPro" id="IPR017985">
    <property type="entry name" value="MeTrfase_CN4_CS"/>
</dbReference>
<proteinExistence type="inferred from homology"/>
<dbReference type="EC" id="2.1.1.113" evidence="2"/>
<keyword evidence="7" id="KW-0238">DNA-binding</keyword>
<dbReference type="EMBL" id="AZCK01000012">
    <property type="protein sequence ID" value="KRK23023.1"/>
    <property type="molecule type" value="Genomic_DNA"/>
</dbReference>
<keyword evidence="4" id="KW-0808">Transferase</keyword>
<keyword evidence="3" id="KW-0489">Methyltransferase</keyword>
<dbReference type="GO" id="GO:0015667">
    <property type="term" value="F:site-specific DNA-methyltransferase (cytosine-N4-specific) activity"/>
    <property type="evidence" value="ECO:0007669"/>
    <property type="project" value="UniProtKB-EC"/>
</dbReference>
<feature type="domain" description="DNA methylase N-4/N-6" evidence="9">
    <location>
        <begin position="29"/>
        <end position="91"/>
    </location>
</feature>
<dbReference type="GO" id="GO:0009307">
    <property type="term" value="P:DNA restriction-modification system"/>
    <property type="evidence" value="ECO:0007669"/>
    <property type="project" value="UniProtKB-KW"/>
</dbReference>
<evidence type="ECO:0000313" key="10">
    <source>
        <dbReference type="EMBL" id="KRK23023.1"/>
    </source>
</evidence>
<dbReference type="PATRIC" id="fig|1423768.3.peg.51"/>
<evidence type="ECO:0000256" key="3">
    <source>
        <dbReference type="ARBA" id="ARBA00022603"/>
    </source>
</evidence>
<dbReference type="GO" id="GO:0003677">
    <property type="term" value="F:DNA binding"/>
    <property type="evidence" value="ECO:0007669"/>
    <property type="project" value="UniProtKB-KW"/>
</dbReference>
<dbReference type="PROSITE" id="PS00093">
    <property type="entry name" value="N4_MTASE"/>
    <property type="match status" value="1"/>
</dbReference>
<evidence type="ECO:0000256" key="5">
    <source>
        <dbReference type="ARBA" id="ARBA00022691"/>
    </source>
</evidence>
<organism evidence="10 11">
    <name type="scientific">Apilactobacillus kunkeei DSM 12361 = ATCC 700308</name>
    <dbReference type="NCBI Taxonomy" id="1423768"/>
    <lineage>
        <taxon>Bacteria</taxon>
        <taxon>Bacillati</taxon>
        <taxon>Bacillota</taxon>
        <taxon>Bacilli</taxon>
        <taxon>Lactobacillales</taxon>
        <taxon>Lactobacillaceae</taxon>
        <taxon>Apilactobacillus</taxon>
    </lineage>
</organism>
<dbReference type="AlphaFoldDB" id="A0A0R1FMP6"/>
<evidence type="ECO:0000256" key="6">
    <source>
        <dbReference type="ARBA" id="ARBA00022747"/>
    </source>
</evidence>
<accession>A0A0R1FMP6</accession>
<evidence type="ECO:0000313" key="11">
    <source>
        <dbReference type="Proteomes" id="UP000051794"/>
    </source>
</evidence>
<gene>
    <name evidence="10" type="ORF">FD43_GL000340</name>
</gene>
<evidence type="ECO:0000256" key="8">
    <source>
        <dbReference type="ARBA" id="ARBA00049120"/>
    </source>
</evidence>
<dbReference type="SUPFAM" id="SSF53335">
    <property type="entry name" value="S-adenosyl-L-methionine-dependent methyltransferases"/>
    <property type="match status" value="2"/>
</dbReference>
<evidence type="ECO:0000259" key="9">
    <source>
        <dbReference type="Pfam" id="PF01555"/>
    </source>
</evidence>
<dbReference type="InterPro" id="IPR002941">
    <property type="entry name" value="DNA_methylase_N4/N6"/>
</dbReference>
<comment type="caution">
    <text evidence="10">The sequence shown here is derived from an EMBL/GenBank/DDBJ whole genome shotgun (WGS) entry which is preliminary data.</text>
</comment>
<comment type="similarity">
    <text evidence="1">Belongs to the N(4)/N(6)-methyltransferase family. N(4) subfamily.</text>
</comment>
<protein>
    <recommendedName>
        <fullName evidence="2">site-specific DNA-methyltransferase (cytosine-N(4)-specific)</fullName>
        <ecNumber evidence="2">2.1.1.113</ecNumber>
    </recommendedName>
</protein>
<comment type="catalytic activity">
    <reaction evidence="8">
        <text>a 2'-deoxycytidine in DNA + S-adenosyl-L-methionine = an N(4)-methyl-2'-deoxycytidine in DNA + S-adenosyl-L-homocysteine + H(+)</text>
        <dbReference type="Rhea" id="RHEA:16857"/>
        <dbReference type="Rhea" id="RHEA-COMP:11369"/>
        <dbReference type="Rhea" id="RHEA-COMP:13674"/>
        <dbReference type="ChEBI" id="CHEBI:15378"/>
        <dbReference type="ChEBI" id="CHEBI:57856"/>
        <dbReference type="ChEBI" id="CHEBI:59789"/>
        <dbReference type="ChEBI" id="CHEBI:85452"/>
        <dbReference type="ChEBI" id="CHEBI:137933"/>
        <dbReference type="EC" id="2.1.1.113"/>
    </reaction>
</comment>
<keyword evidence="5" id="KW-0949">S-adenosyl-L-methionine</keyword>
<name>A0A0R1FMP6_9LACO</name>
<evidence type="ECO:0000256" key="7">
    <source>
        <dbReference type="ARBA" id="ARBA00023125"/>
    </source>
</evidence>
<dbReference type="GO" id="GO:0008170">
    <property type="term" value="F:N-methyltransferase activity"/>
    <property type="evidence" value="ECO:0007669"/>
    <property type="project" value="InterPro"/>
</dbReference>
<dbReference type="InterPro" id="IPR029063">
    <property type="entry name" value="SAM-dependent_MTases_sf"/>
</dbReference>
<dbReference type="Pfam" id="PF01555">
    <property type="entry name" value="N6_N4_Mtase"/>
    <property type="match status" value="1"/>
</dbReference>
<dbReference type="GeneID" id="66348196"/>
<evidence type="ECO:0000256" key="2">
    <source>
        <dbReference type="ARBA" id="ARBA00012185"/>
    </source>
</evidence>
<dbReference type="GO" id="GO:0032259">
    <property type="term" value="P:methylation"/>
    <property type="evidence" value="ECO:0007669"/>
    <property type="project" value="UniProtKB-KW"/>
</dbReference>
<sequence length="434" mass="49661">MTIIHYKNLPKNITNGTEVSIDNNKVTASTHGFHKYPGKFIPQIPEWAIKSYLRGENKIVLDPFVGSGTTVVEGISNGYNSYGIDIDPLSCLISKVKSTPIDQTIFSNISHWIMDNVENAKPLFNPKTDNLNHWFTNEAIIKLSKLRTLIDDIPNKFSSIDNIDDYYDAFIIAFSGIIRRVSNADNQSQKTYVSGTKVKKPAEVYSLFQKQLNLFVNGFKELNDRWNKKSKSIIIKSDGNPDFSKILPTKVDLIVTSPPYIKSIDYVYNQMVELFWIGDLFDMNTQTNQNKKRRKYTGTTLIPKKEYSGFLSKKDNFNIPLLDNSITEVLKDNKNGEKHAYIIYKYFSFMKEHFNASEKVLNDEGHYVMAIGNSKVSNVEIPTADILISIANDAGFTLENRWSYVIKNHFMGFDRKNHGGKIKIDHMLIFKKNN</sequence>
<keyword evidence="6" id="KW-0680">Restriction system</keyword>
<evidence type="ECO:0000256" key="4">
    <source>
        <dbReference type="ARBA" id="ARBA00022679"/>
    </source>
</evidence>
<reference evidence="10 11" key="1">
    <citation type="journal article" date="2015" name="Genome Announc.">
        <title>Expanding the biotechnology potential of lactobacilli through comparative genomics of 213 strains and associated genera.</title>
        <authorList>
            <person name="Sun Z."/>
            <person name="Harris H.M."/>
            <person name="McCann A."/>
            <person name="Guo C."/>
            <person name="Argimon S."/>
            <person name="Zhang W."/>
            <person name="Yang X."/>
            <person name="Jeffery I.B."/>
            <person name="Cooney J.C."/>
            <person name="Kagawa T.F."/>
            <person name="Liu W."/>
            <person name="Song Y."/>
            <person name="Salvetti E."/>
            <person name="Wrobel A."/>
            <person name="Rasinkangas P."/>
            <person name="Parkhill J."/>
            <person name="Rea M.C."/>
            <person name="O'Sullivan O."/>
            <person name="Ritari J."/>
            <person name="Douillard F.P."/>
            <person name="Paul Ross R."/>
            <person name="Yang R."/>
            <person name="Briner A.E."/>
            <person name="Felis G.E."/>
            <person name="de Vos W.M."/>
            <person name="Barrangou R."/>
            <person name="Klaenhammer T.R."/>
            <person name="Caufield P.W."/>
            <person name="Cui Y."/>
            <person name="Zhang H."/>
            <person name="O'Toole P.W."/>
        </authorList>
    </citation>
    <scope>NUCLEOTIDE SEQUENCE [LARGE SCALE GENOMIC DNA]</scope>
    <source>
        <strain evidence="10 11">DSM 12361</strain>
    </source>
</reference>
<dbReference type="RefSeq" id="WP_054449500.1">
    <property type="nucleotide sequence ID" value="NZ_AZCK01000012.1"/>
</dbReference>
<dbReference type="Proteomes" id="UP000051794">
    <property type="component" value="Unassembled WGS sequence"/>
</dbReference>